<evidence type="ECO:0000259" key="1">
    <source>
        <dbReference type="Pfam" id="PF00535"/>
    </source>
</evidence>
<protein>
    <recommendedName>
        <fullName evidence="1">Glycosyltransferase 2-like domain-containing protein</fullName>
    </recommendedName>
</protein>
<dbReference type="Proteomes" id="UP000232721">
    <property type="component" value="Chromosome"/>
</dbReference>
<dbReference type="RefSeq" id="WP_208888986.1">
    <property type="nucleotide sequence ID" value="NZ_CP019336.1"/>
</dbReference>
<dbReference type="EMBL" id="CP019336">
    <property type="protein sequence ID" value="AUC22788.1"/>
    <property type="molecule type" value="Genomic_DNA"/>
</dbReference>
<dbReference type="Pfam" id="PF00535">
    <property type="entry name" value="Glycos_transf_2"/>
    <property type="match status" value="1"/>
</dbReference>
<feature type="domain" description="Glycosyltransferase 2-like" evidence="1">
    <location>
        <begin position="5"/>
        <end position="126"/>
    </location>
</feature>
<organism evidence="2 3">
    <name type="scientific">Polaribacter sejongensis</name>
    <dbReference type="NCBI Taxonomy" id="985043"/>
    <lineage>
        <taxon>Bacteria</taxon>
        <taxon>Pseudomonadati</taxon>
        <taxon>Bacteroidota</taxon>
        <taxon>Flavobacteriia</taxon>
        <taxon>Flavobacteriales</taxon>
        <taxon>Flavobacteriaceae</taxon>
    </lineage>
</organism>
<keyword evidence="3" id="KW-1185">Reference proteome</keyword>
<reference evidence="2 3" key="1">
    <citation type="submission" date="2017-02" db="EMBL/GenBank/DDBJ databases">
        <title>Trade-off between light-utilization and light-protection in marine flavobacteria.</title>
        <authorList>
            <person name="Kumagai Y."/>
            <person name="Yoshizawa S."/>
            <person name="Kogure K."/>
            <person name="Iwasaki W."/>
        </authorList>
    </citation>
    <scope>NUCLEOTIDE SEQUENCE [LARGE SCALE GENOMIC DNA]</scope>
    <source>
        <strain evidence="2 3">KCTC 23670</strain>
    </source>
</reference>
<dbReference type="InterPro" id="IPR029044">
    <property type="entry name" value="Nucleotide-diphossugar_trans"/>
</dbReference>
<proteinExistence type="predicted"/>
<accession>A0ABM6Q0T2</accession>
<dbReference type="SUPFAM" id="SSF53448">
    <property type="entry name" value="Nucleotide-diphospho-sugar transferases"/>
    <property type="match status" value="1"/>
</dbReference>
<name>A0ABM6Q0T2_9FLAO</name>
<gene>
    <name evidence="2" type="ORF">BTO15_12120</name>
</gene>
<evidence type="ECO:0000313" key="3">
    <source>
        <dbReference type="Proteomes" id="UP000232721"/>
    </source>
</evidence>
<dbReference type="CDD" id="cd00761">
    <property type="entry name" value="Glyco_tranf_GTA_type"/>
    <property type="match status" value="1"/>
</dbReference>
<dbReference type="Gene3D" id="3.90.550.10">
    <property type="entry name" value="Spore Coat Polysaccharide Biosynthesis Protein SpsA, Chain A"/>
    <property type="match status" value="1"/>
</dbReference>
<dbReference type="InterPro" id="IPR001173">
    <property type="entry name" value="Glyco_trans_2-like"/>
</dbReference>
<sequence>MLAIVIPYFKLTFFRDTLESLGKQTDKRFKVYIGNDNSPNCPERLLQVCTFDFTYKKFEENLGGISLVKQWERCLQMLEDEKWVMILGDDDVLGENVVEEFYKNITKVEEKNISVVRYATIKINETGEEISKLYKHPVIEKSTDFIFRKSRSSLSEYIFNRSNVDNVKFKDLPLAWYSDLLAVL</sequence>
<evidence type="ECO:0000313" key="2">
    <source>
        <dbReference type="EMBL" id="AUC22788.1"/>
    </source>
</evidence>